<dbReference type="InterPro" id="IPR007780">
    <property type="entry name" value="NAD_Glu_DH_bac"/>
</dbReference>
<dbReference type="PANTHER" id="PTHR43403:SF1">
    <property type="entry name" value="NAD-SPECIFIC GLUTAMATE DEHYDROGENASE"/>
    <property type="match status" value="1"/>
</dbReference>
<dbReference type="Pfam" id="PF21075">
    <property type="entry name" value="GDH_ACT1"/>
    <property type="match status" value="1"/>
</dbReference>
<feature type="domain" description="NAD-glutamate dehydrogenase ACT3" evidence="6">
    <location>
        <begin position="577"/>
        <end position="649"/>
    </location>
</feature>
<dbReference type="InterPro" id="IPR049062">
    <property type="entry name" value="NAD_Glu_DH_ACT2"/>
</dbReference>
<dbReference type="Pfam" id="PF21076">
    <property type="entry name" value="GDH_ACT2"/>
    <property type="match status" value="1"/>
</dbReference>
<protein>
    <submittedName>
        <fullName evidence="7">Glutamate dehydrogenase</fullName>
        <ecNumber evidence="7">1.4.1.2</ecNumber>
    </submittedName>
</protein>
<dbReference type="SUPFAM" id="SSF51735">
    <property type="entry name" value="NAD(P)-binding Rossmann-fold domains"/>
    <property type="match status" value="1"/>
</dbReference>
<gene>
    <name evidence="7" type="ORF">FHS24_000395</name>
</gene>
<dbReference type="PANTHER" id="PTHR43403">
    <property type="entry name" value="NAD-SPECIFIC GLUTAMATE DEHYDROGENASE"/>
    <property type="match status" value="1"/>
</dbReference>
<dbReference type="Pfam" id="PF21074">
    <property type="entry name" value="GDH_C"/>
    <property type="match status" value="1"/>
</dbReference>
<dbReference type="InterPro" id="IPR036291">
    <property type="entry name" value="NAD(P)-bd_dom_sf"/>
</dbReference>
<evidence type="ECO:0000259" key="3">
    <source>
        <dbReference type="Pfam" id="PF21074"/>
    </source>
</evidence>
<dbReference type="Pfam" id="PF05088">
    <property type="entry name" value="Bac_GDH_CD"/>
    <property type="match status" value="1"/>
</dbReference>
<feature type="domain" description="NAD-specific glutamate dehydrogenase C-terminal" evidence="3">
    <location>
        <begin position="1290"/>
        <end position="1624"/>
    </location>
</feature>
<dbReference type="EC" id="1.4.1.2" evidence="7"/>
<organism evidence="7 8">
    <name type="scientific">Psychrobacter luti</name>
    <dbReference type="NCBI Taxonomy" id="198481"/>
    <lineage>
        <taxon>Bacteria</taxon>
        <taxon>Pseudomonadati</taxon>
        <taxon>Pseudomonadota</taxon>
        <taxon>Gammaproteobacteria</taxon>
        <taxon>Moraxellales</taxon>
        <taxon>Moraxellaceae</taxon>
        <taxon>Psychrobacter</taxon>
    </lineage>
</organism>
<evidence type="ECO:0000256" key="1">
    <source>
        <dbReference type="ARBA" id="ARBA00023002"/>
    </source>
</evidence>
<evidence type="ECO:0000259" key="5">
    <source>
        <dbReference type="Pfam" id="PF21076"/>
    </source>
</evidence>
<proteinExistence type="predicted"/>
<evidence type="ECO:0000313" key="7">
    <source>
        <dbReference type="EMBL" id="MBB3105904.1"/>
    </source>
</evidence>
<dbReference type="Pfam" id="PF21073">
    <property type="entry name" value="GDH_HM1"/>
    <property type="match status" value="1"/>
</dbReference>
<dbReference type="InterPro" id="IPR049064">
    <property type="entry name" value="NAD_Glu_DH_ACT3"/>
</dbReference>
<dbReference type="GO" id="GO:0004352">
    <property type="term" value="F:glutamate dehydrogenase (NAD+) activity"/>
    <property type="evidence" value="ECO:0007669"/>
    <property type="project" value="UniProtKB-EC"/>
</dbReference>
<keyword evidence="1 7" id="KW-0560">Oxidoreductase</keyword>
<dbReference type="InterPro" id="IPR024727">
    <property type="entry name" value="NAD_Glu_DH_N_ACT1"/>
</dbReference>
<dbReference type="InterPro" id="IPR049059">
    <property type="entry name" value="NAD_Glu_DH_HM1"/>
</dbReference>
<dbReference type="EMBL" id="JACHXL010000001">
    <property type="protein sequence ID" value="MBB3105904.1"/>
    <property type="molecule type" value="Genomic_DNA"/>
</dbReference>
<dbReference type="InterPro" id="IPR028971">
    <property type="entry name" value="NAD-GDH_cat"/>
</dbReference>
<dbReference type="SUPFAM" id="SSF53223">
    <property type="entry name" value="Aminoacid dehydrogenase-like, N-terminal domain"/>
    <property type="match status" value="1"/>
</dbReference>
<feature type="domain" description="NAD-glutamate dehydrogenase N-terminal ACT1" evidence="4">
    <location>
        <begin position="33"/>
        <end position="172"/>
    </location>
</feature>
<feature type="domain" description="NAD-glutamate dehydrogenase ACT2" evidence="5">
    <location>
        <begin position="429"/>
        <end position="518"/>
    </location>
</feature>
<dbReference type="GO" id="GO:0006538">
    <property type="term" value="P:L-glutamate catabolic process"/>
    <property type="evidence" value="ECO:0007669"/>
    <property type="project" value="InterPro"/>
</dbReference>
<dbReference type="Proteomes" id="UP000588111">
    <property type="component" value="Unassembled WGS sequence"/>
</dbReference>
<evidence type="ECO:0000313" key="8">
    <source>
        <dbReference type="Proteomes" id="UP000588111"/>
    </source>
</evidence>
<dbReference type="InterPro" id="IPR048381">
    <property type="entry name" value="GDH_C"/>
</dbReference>
<dbReference type="InterPro" id="IPR049058">
    <property type="entry name" value="NAD_Glu_DH_HM2"/>
</dbReference>
<dbReference type="Pfam" id="PF21079">
    <property type="entry name" value="GDH_HM2"/>
    <property type="match status" value="1"/>
</dbReference>
<dbReference type="Pfam" id="PF21077">
    <property type="entry name" value="GDH_ACT3"/>
    <property type="match status" value="1"/>
</dbReference>
<comment type="caution">
    <text evidence="7">The sequence shown here is derived from an EMBL/GenBank/DDBJ whole genome shotgun (WGS) entry which is preliminary data.</text>
</comment>
<reference evidence="7 8" key="1">
    <citation type="submission" date="2020-08" db="EMBL/GenBank/DDBJ databases">
        <title>Genomic Encyclopedia of Type Strains, Phase III (KMG-III): the genomes of soil and plant-associated and newly described type strains.</title>
        <authorList>
            <person name="Whitman W."/>
        </authorList>
    </citation>
    <scope>NUCLEOTIDE SEQUENCE [LARGE SCALE GENOMIC DNA]</scope>
    <source>
        <strain evidence="7 8">CECT 5885</strain>
    </source>
</reference>
<dbReference type="InterPro" id="IPR046346">
    <property type="entry name" value="Aminoacid_DH-like_N_sf"/>
</dbReference>
<name>A0A839TCU4_9GAMM</name>
<evidence type="ECO:0000259" key="4">
    <source>
        <dbReference type="Pfam" id="PF21075"/>
    </source>
</evidence>
<keyword evidence="8" id="KW-1185">Reference proteome</keyword>
<dbReference type="InterPro" id="IPR049056">
    <property type="entry name" value="NAD_Glu_DH_HM3"/>
</dbReference>
<evidence type="ECO:0000259" key="2">
    <source>
        <dbReference type="Pfam" id="PF05088"/>
    </source>
</evidence>
<evidence type="ECO:0000259" key="6">
    <source>
        <dbReference type="Pfam" id="PF21077"/>
    </source>
</evidence>
<accession>A0A839TCU4</accession>
<dbReference type="GO" id="GO:0004069">
    <property type="term" value="F:L-aspartate:2-oxoglutarate aminotransferase activity"/>
    <property type="evidence" value="ECO:0007669"/>
    <property type="project" value="InterPro"/>
</dbReference>
<dbReference type="PIRSF" id="PIRSF036761">
    <property type="entry name" value="GDH_Mll4104"/>
    <property type="match status" value="1"/>
</dbReference>
<dbReference type="Gene3D" id="3.40.50.720">
    <property type="entry name" value="NAD(P)-binding Rossmann-like Domain"/>
    <property type="match status" value="1"/>
</dbReference>
<sequence length="1629" mass="183891">MPNTLNIAKERISQISDIATSYVQQDKLLFDHFIHSYYQSLHQEAAKDISNIDLAGMALHHFTLLKAYDGSQPQLAILNPIAEEQHFHSSHTVIQIVAYDRPFLVDTLLMSLEAEGIDVHRTYNIIVGVERDENGGITHIESAHESDTSKMSLIHCEIAYQNNDELAALQQMLLAKIDTLDVVVDDWQKIRAKLTDIKAELADQNLPEVFYSQQEIQAFLDWVLEDRFIFLGYREYRLEGGSFINIHDDVNDKNDDSSHKDSHKNNDNANLDLYAIGDSGLGLLRGGSEDTLSKSFDELPSNLKKLLTEPRILMLSKSSRVSPVHRPVYMDFLGIHKFDANGTLIGEYRFIGLFTAQAYQLSVQQIPLLREKANKIMAMADLPRDGHAYHKMMHVINSLPRDDLFQASVEELYPIVSGISQLQDKKSLRLFSRVDHYQRFVSCLVYIPRDKFNTELRIKVQNVLKDAYGGMSSGFTTEFNESEHARVHVHVRTVPGQVNEVDTVALQDKLSALMQSWSDHYQKMLLDNVGEQQANALMRRFLSYIPAAYQERFDARTAVEDTKRLAGLSDEQPMIWHLYQSTGDASNQLHLKLYGRQNPVILSKVLPVLENFGVSVISAQTYEFDLPEQSIWMQEYELVLEHVDTINMQVVRAQFEDSLKQIWAGRIESDSFNELVLTTRLDTYDVVVLRALSRYMMQAKAPFSSTYIQQTVVKNSAISVALGELFDARMNPIYSAEERASKTSQIQAQITTALAGVSSLDEDRIFRWYLDLINAMVRTNFYQREADGQRKDRLSFKFLAADIPNLPKPKPMFEIFVYSPRVEAVHLRGGKVARGGLRWSDRMEDFRTEVLGLVKAQMVKNAVIVPVGSKGGFIVKTKTMADGREAFQAEGIACYQTFLRGMLDVTDNIVDGVIVPPANTVRHDEDDPYLVVAADKGTATFSDIANALSSEYNFWLDDAFASGGSVGYDHKAMGITARGGWESVKRHFRMRGMDIQNRDDFTVVGIGDMSGDVFGNGMLRSTHTKLVAAFNHLHIFIDPNPDTAASYAERERLFEMPRSTWDDYEKSLISQGGGVFSRQDKTIAISTEMKALFDISEDSLAPNELISALLKSPVDLIWNGGIGTYVKSANEIHADVGDRANDAVRVNGGELRTAVVGEGGNLGFTQQGRIEYAQTGGRIYTDAIDNSGGVNCSDHEVNIKILLGKVVEQGDMTLKQRNELLESMTDTVAELVLRQNYLQPQALELSHLRAATNLSDHQRFIQMLEAEGRLDRAIEYLPSDEEIAKRQKAGTGLTNPELAIVMAYGKMWVYDHLLSSDLPDAPYFVNELRQYFPDELASRFFDEMKEHRLHREIISTYLTNSIVNRLGIEALFRLHEETGQTLATIARGYAISRDVFHVSKAWDLLESLDNQVDATLLLELELRLRDALENGVVWFINAFGQDLQVADMIKRFEDSVEKLTKAGGFIEQQFSEYLQEDVTSLMEDDLSANDAAMFAMLPYHVDALDAALLAEQYERPVDEIATLYFEAYHVLQLDWMMDNIATLPQQDHWDRRARHALVNEVSRSLRMLMDTLLTQADAKQAFNDWKSRHASQLAAVTAEMQKLDSNDESAISLSTLSVLMSELSGLATK</sequence>
<feature type="domain" description="NAD-glutamate dehydrogenase catalytic" evidence="2">
    <location>
        <begin position="749"/>
        <end position="1245"/>
    </location>
</feature>
<dbReference type="RefSeq" id="WP_183618273.1">
    <property type="nucleotide sequence ID" value="NZ_CAJHAH010000004.1"/>
</dbReference>
<dbReference type="Pfam" id="PF21078">
    <property type="entry name" value="GDH_HM3"/>
    <property type="match status" value="1"/>
</dbReference>